<dbReference type="AlphaFoldDB" id="A0A1H2YKW4"/>
<organism evidence="3 4">
    <name type="scientific">Marininema mesophilum</name>
    <dbReference type="NCBI Taxonomy" id="1048340"/>
    <lineage>
        <taxon>Bacteria</taxon>
        <taxon>Bacillati</taxon>
        <taxon>Bacillota</taxon>
        <taxon>Bacilli</taxon>
        <taxon>Bacillales</taxon>
        <taxon>Thermoactinomycetaceae</taxon>
        <taxon>Marininema</taxon>
    </lineage>
</organism>
<keyword evidence="4" id="KW-1185">Reference proteome</keyword>
<feature type="transmembrane region" description="Helical" evidence="1">
    <location>
        <begin position="12"/>
        <end position="29"/>
    </location>
</feature>
<proteinExistence type="predicted"/>
<reference evidence="3 4" key="1">
    <citation type="submission" date="2016-10" db="EMBL/GenBank/DDBJ databases">
        <authorList>
            <person name="de Groot N.N."/>
        </authorList>
    </citation>
    <scope>NUCLEOTIDE SEQUENCE [LARGE SCALE GENOMIC DNA]</scope>
    <source>
        <strain evidence="3 4">DSM 45610</strain>
    </source>
</reference>
<feature type="transmembrane region" description="Helical" evidence="1">
    <location>
        <begin position="41"/>
        <end position="59"/>
    </location>
</feature>
<dbReference type="Pfam" id="PF07331">
    <property type="entry name" value="TctB"/>
    <property type="match status" value="1"/>
</dbReference>
<dbReference type="EMBL" id="FNNQ01000009">
    <property type="protein sequence ID" value="SDX05631.1"/>
    <property type="molecule type" value="Genomic_DNA"/>
</dbReference>
<feature type="transmembrane region" description="Helical" evidence="1">
    <location>
        <begin position="118"/>
        <end position="137"/>
    </location>
</feature>
<evidence type="ECO:0000256" key="1">
    <source>
        <dbReference type="SAM" id="Phobius"/>
    </source>
</evidence>
<evidence type="ECO:0000313" key="4">
    <source>
        <dbReference type="Proteomes" id="UP000198534"/>
    </source>
</evidence>
<protein>
    <submittedName>
        <fullName evidence="3">Putative tricarboxylic transport membrane protein</fullName>
    </submittedName>
</protein>
<feature type="transmembrane region" description="Helical" evidence="1">
    <location>
        <begin position="79"/>
        <end position="106"/>
    </location>
</feature>
<gene>
    <name evidence="3" type="ORF">SAMN05444487_109107</name>
</gene>
<accession>A0A1H2YKW4</accession>
<name>A0A1H2YKW4_9BACL</name>
<dbReference type="InterPro" id="IPR009936">
    <property type="entry name" value="DUF1468"/>
</dbReference>
<sequence length="150" mass="17089">MINRTFDRWASIVFVLVGIFFIVASKSLSTTAYGSGVGPDVFPFGLGILLVLLSIRLFYETFRYQANEQEKVTLDWKRFLIVIVAVLFYASSLEWLGYILSTFIFLVITFQTMERGKWISTILVSGFFSGGVYYLYVNVLKGVLPSFPLF</sequence>
<evidence type="ECO:0000259" key="2">
    <source>
        <dbReference type="Pfam" id="PF07331"/>
    </source>
</evidence>
<keyword evidence="1" id="KW-0472">Membrane</keyword>
<evidence type="ECO:0000313" key="3">
    <source>
        <dbReference type="EMBL" id="SDX05631.1"/>
    </source>
</evidence>
<feature type="domain" description="DUF1468" evidence="2">
    <location>
        <begin position="9"/>
        <end position="145"/>
    </location>
</feature>
<dbReference type="STRING" id="1048340.SAMN05444487_109107"/>
<dbReference type="Proteomes" id="UP000198534">
    <property type="component" value="Unassembled WGS sequence"/>
</dbReference>
<keyword evidence="1" id="KW-1133">Transmembrane helix</keyword>
<keyword evidence="1" id="KW-0812">Transmembrane</keyword>